<dbReference type="GO" id="GO:0009432">
    <property type="term" value="P:SOS response"/>
    <property type="evidence" value="ECO:0007669"/>
    <property type="project" value="UniProtKB-KW"/>
</dbReference>
<dbReference type="PANTHER" id="PTHR33516:SF2">
    <property type="entry name" value="LEXA REPRESSOR-RELATED"/>
    <property type="match status" value="1"/>
</dbReference>
<evidence type="ECO:0000256" key="5">
    <source>
        <dbReference type="ARBA" id="ARBA00023204"/>
    </source>
</evidence>
<dbReference type="InterPro" id="IPR036286">
    <property type="entry name" value="LexA/Signal_pep-like_sf"/>
</dbReference>
<evidence type="ECO:0000313" key="10">
    <source>
        <dbReference type="Proteomes" id="UP000253506"/>
    </source>
</evidence>
<dbReference type="GO" id="GO:0003677">
    <property type="term" value="F:DNA binding"/>
    <property type="evidence" value="ECO:0007669"/>
    <property type="project" value="InterPro"/>
</dbReference>
<evidence type="ECO:0000256" key="4">
    <source>
        <dbReference type="ARBA" id="ARBA00022813"/>
    </source>
</evidence>
<reference evidence="9 10" key="1">
    <citation type="submission" date="2018-07" db="EMBL/GenBank/DDBJ databases">
        <title>Genomic Encyclopedia of Type Strains, Phase III (KMG-III): the genomes of soil and plant-associated and newly described type strains.</title>
        <authorList>
            <person name="Whitman W."/>
        </authorList>
    </citation>
    <scope>NUCLEOTIDE SEQUENCE [LARGE SCALE GENOMIC DNA]</scope>
    <source>
        <strain evidence="9 10">CECT 7731</strain>
    </source>
</reference>
<dbReference type="Pfam" id="PF00717">
    <property type="entry name" value="Peptidase_S24"/>
    <property type="match status" value="1"/>
</dbReference>
<keyword evidence="4 7" id="KW-0068">Autocatalytic cleavage</keyword>
<evidence type="ECO:0000256" key="2">
    <source>
        <dbReference type="ARBA" id="ARBA00022763"/>
    </source>
</evidence>
<proteinExistence type="inferred from homology"/>
<accession>A0A368ZIH5</accession>
<dbReference type="EMBL" id="QPJQ01000063">
    <property type="protein sequence ID" value="RCW91045.1"/>
    <property type="molecule type" value="Genomic_DNA"/>
</dbReference>
<dbReference type="PANTHER" id="PTHR33516">
    <property type="entry name" value="LEXA REPRESSOR"/>
    <property type="match status" value="1"/>
</dbReference>
<keyword evidence="6" id="KW-0742">SOS response</keyword>
<evidence type="ECO:0000256" key="3">
    <source>
        <dbReference type="ARBA" id="ARBA00022801"/>
    </source>
</evidence>
<feature type="domain" description="Peptidase S24/S26A/S26B/S26C" evidence="8">
    <location>
        <begin position="37"/>
        <end position="152"/>
    </location>
</feature>
<dbReference type="NCBIfam" id="NF007621">
    <property type="entry name" value="PRK10276.1"/>
    <property type="match status" value="1"/>
</dbReference>
<dbReference type="InterPro" id="IPR006197">
    <property type="entry name" value="Peptidase_S24_LexA"/>
</dbReference>
<dbReference type="Gene3D" id="2.10.109.10">
    <property type="entry name" value="Umud Fragment, subunit A"/>
    <property type="match status" value="1"/>
</dbReference>
<gene>
    <name evidence="9" type="ORF">DFP77_1635</name>
</gene>
<dbReference type="GO" id="GO:0016787">
    <property type="term" value="F:hydrolase activity"/>
    <property type="evidence" value="ECO:0007669"/>
    <property type="project" value="UniProtKB-KW"/>
</dbReference>
<dbReference type="PRINTS" id="PR00726">
    <property type="entry name" value="LEXASERPTASE"/>
</dbReference>
<dbReference type="InterPro" id="IPR039418">
    <property type="entry name" value="LexA-like"/>
</dbReference>
<dbReference type="GO" id="GO:0006355">
    <property type="term" value="P:regulation of DNA-templated transcription"/>
    <property type="evidence" value="ECO:0007669"/>
    <property type="project" value="InterPro"/>
</dbReference>
<evidence type="ECO:0000256" key="6">
    <source>
        <dbReference type="ARBA" id="ARBA00023236"/>
    </source>
</evidence>
<dbReference type="InterPro" id="IPR050077">
    <property type="entry name" value="LexA_repressor"/>
</dbReference>
<comment type="caution">
    <text evidence="9">The sequence shown here is derived from an EMBL/GenBank/DDBJ whole genome shotgun (WGS) entry which is preliminary data.</text>
</comment>
<dbReference type="InterPro" id="IPR015927">
    <property type="entry name" value="Peptidase_S24_S26A/B/C"/>
</dbReference>
<comment type="similarity">
    <text evidence="1 7">Belongs to the peptidase S24 family.</text>
</comment>
<dbReference type="GO" id="GO:0006281">
    <property type="term" value="P:DNA repair"/>
    <property type="evidence" value="ECO:0007669"/>
    <property type="project" value="UniProtKB-KW"/>
</dbReference>
<keyword evidence="2" id="KW-0227">DNA damage</keyword>
<evidence type="ECO:0000256" key="7">
    <source>
        <dbReference type="RuleBase" id="RU003991"/>
    </source>
</evidence>
<dbReference type="Proteomes" id="UP000253506">
    <property type="component" value="Unassembled WGS sequence"/>
</dbReference>
<name>A0A368ZIH5_9GAMM</name>
<evidence type="ECO:0000256" key="1">
    <source>
        <dbReference type="ARBA" id="ARBA00007484"/>
    </source>
</evidence>
<evidence type="ECO:0000313" key="9">
    <source>
        <dbReference type="EMBL" id="RCW91045.1"/>
    </source>
</evidence>
<sequence length="162" mass="17995">MDSPYIYTVFWCFIMRVTYLGVSESVAFIAANSVRIPLYVDSVSAGFPSPAQDFVEKSLDLNEFCVAHPNATFYVRAQGDSMIDVGIYSGDVLVVDRSLTARHGDIVIACIHGIMTVKTLELQPHVLLRPKNKAYKAILITEESELEIFGVVTGVVRKYERG</sequence>
<dbReference type="AlphaFoldDB" id="A0A368ZIH5"/>
<dbReference type="CDD" id="cd06529">
    <property type="entry name" value="S24_LexA-like"/>
    <property type="match status" value="1"/>
</dbReference>
<protein>
    <submittedName>
        <fullName evidence="9">SOS response UmuD protein</fullName>
    </submittedName>
</protein>
<keyword evidence="3 7" id="KW-0378">Hydrolase</keyword>
<organism evidence="9 10">
    <name type="scientific">Marinomonas foliarum</name>
    <dbReference type="NCBI Taxonomy" id="491950"/>
    <lineage>
        <taxon>Bacteria</taxon>
        <taxon>Pseudomonadati</taxon>
        <taxon>Pseudomonadota</taxon>
        <taxon>Gammaproteobacteria</taxon>
        <taxon>Oceanospirillales</taxon>
        <taxon>Oceanospirillaceae</taxon>
        <taxon>Marinomonas</taxon>
    </lineage>
</organism>
<evidence type="ECO:0000259" key="8">
    <source>
        <dbReference type="Pfam" id="PF00717"/>
    </source>
</evidence>
<dbReference type="SUPFAM" id="SSF51306">
    <property type="entry name" value="LexA/Signal peptidase"/>
    <property type="match status" value="1"/>
</dbReference>
<keyword evidence="5" id="KW-0234">DNA repair</keyword>